<keyword evidence="3" id="KW-0418">Kinase</keyword>
<sequence length="177" mass="19224">EVRSLMWANSLQGLVLEEIAAIREKAGPDDAPNNIEIPQVRFVESGLFRVTQANPGKDKKKSRSGLTYLVEELIEAAENDGFLKYLHNASAVPREFAGKKGDIAAFLSFSQHLQFDKTGGLVYISDYQGAGCLLTDPQVMTSPELKAELFGGGNVGSAFSAFTSEHVCNRYCTAFGL</sequence>
<dbReference type="GO" id="GO:0004674">
    <property type="term" value="F:protein serine/threonine kinase activity"/>
    <property type="evidence" value="ECO:0007669"/>
    <property type="project" value="UniProtKB-KW"/>
</dbReference>
<dbReference type="EMBL" id="KV417275">
    <property type="protein sequence ID" value="KZO98645.1"/>
    <property type="molecule type" value="Genomic_DNA"/>
</dbReference>
<feature type="non-terminal residue" evidence="5">
    <location>
        <position position="177"/>
    </location>
</feature>
<keyword evidence="1" id="KW-0723">Serine/threonine-protein kinase</keyword>
<evidence type="ECO:0000256" key="2">
    <source>
        <dbReference type="ARBA" id="ARBA00022679"/>
    </source>
</evidence>
<dbReference type="PROSITE" id="PS51158">
    <property type="entry name" value="ALPHA_KINASE"/>
    <property type="match status" value="1"/>
</dbReference>
<gene>
    <name evidence="5" type="ORF">CALVIDRAFT_465332</name>
</gene>
<protein>
    <recommendedName>
        <fullName evidence="4">Alpha-type protein kinase domain-containing protein</fullName>
    </recommendedName>
</protein>
<evidence type="ECO:0000313" key="5">
    <source>
        <dbReference type="EMBL" id="KZO98645.1"/>
    </source>
</evidence>
<dbReference type="OrthoDB" id="301415at2759"/>
<keyword evidence="6" id="KW-1185">Reference proteome</keyword>
<dbReference type="GO" id="GO:0005524">
    <property type="term" value="F:ATP binding"/>
    <property type="evidence" value="ECO:0007669"/>
    <property type="project" value="InterPro"/>
</dbReference>
<dbReference type="Pfam" id="PF02816">
    <property type="entry name" value="Alpha_kinase"/>
    <property type="match status" value="1"/>
</dbReference>
<evidence type="ECO:0000256" key="3">
    <source>
        <dbReference type="ARBA" id="ARBA00022777"/>
    </source>
</evidence>
<dbReference type="STRING" id="1330018.A0A167PCD3"/>
<organism evidence="5 6">
    <name type="scientific">Calocera viscosa (strain TUFC12733)</name>
    <dbReference type="NCBI Taxonomy" id="1330018"/>
    <lineage>
        <taxon>Eukaryota</taxon>
        <taxon>Fungi</taxon>
        <taxon>Dikarya</taxon>
        <taxon>Basidiomycota</taxon>
        <taxon>Agaricomycotina</taxon>
        <taxon>Dacrymycetes</taxon>
        <taxon>Dacrymycetales</taxon>
        <taxon>Dacrymycetaceae</taxon>
        <taxon>Calocera</taxon>
    </lineage>
</organism>
<evidence type="ECO:0000256" key="1">
    <source>
        <dbReference type="ARBA" id="ARBA00022527"/>
    </source>
</evidence>
<dbReference type="AlphaFoldDB" id="A0A167PCD3"/>
<dbReference type="Gene3D" id="3.20.200.10">
    <property type="entry name" value="MHCK/EF2 kinase"/>
    <property type="match status" value="1"/>
</dbReference>
<proteinExistence type="predicted"/>
<name>A0A167PCD3_CALVF</name>
<reference evidence="5 6" key="1">
    <citation type="journal article" date="2016" name="Mol. Biol. Evol.">
        <title>Comparative Genomics of Early-Diverging Mushroom-Forming Fungi Provides Insights into the Origins of Lignocellulose Decay Capabilities.</title>
        <authorList>
            <person name="Nagy L.G."/>
            <person name="Riley R."/>
            <person name="Tritt A."/>
            <person name="Adam C."/>
            <person name="Daum C."/>
            <person name="Floudas D."/>
            <person name="Sun H."/>
            <person name="Yadav J.S."/>
            <person name="Pangilinan J."/>
            <person name="Larsson K.H."/>
            <person name="Matsuura K."/>
            <person name="Barry K."/>
            <person name="Labutti K."/>
            <person name="Kuo R."/>
            <person name="Ohm R.A."/>
            <person name="Bhattacharya S.S."/>
            <person name="Shirouzu T."/>
            <person name="Yoshinaga Y."/>
            <person name="Martin F.M."/>
            <person name="Grigoriev I.V."/>
            <person name="Hibbett D.S."/>
        </authorList>
    </citation>
    <scope>NUCLEOTIDE SEQUENCE [LARGE SCALE GENOMIC DNA]</scope>
    <source>
        <strain evidence="5 6">TUFC12733</strain>
    </source>
</reference>
<evidence type="ECO:0000313" key="6">
    <source>
        <dbReference type="Proteomes" id="UP000076738"/>
    </source>
</evidence>
<feature type="non-terminal residue" evidence="5">
    <location>
        <position position="1"/>
    </location>
</feature>
<dbReference type="InterPro" id="IPR004166">
    <property type="entry name" value="a-kinase_dom"/>
</dbReference>
<accession>A0A167PCD3</accession>
<keyword evidence="2" id="KW-0808">Transferase</keyword>
<dbReference type="SUPFAM" id="SSF56112">
    <property type="entry name" value="Protein kinase-like (PK-like)"/>
    <property type="match status" value="1"/>
</dbReference>
<dbReference type="Proteomes" id="UP000076738">
    <property type="component" value="Unassembled WGS sequence"/>
</dbReference>
<evidence type="ECO:0000259" key="4">
    <source>
        <dbReference type="PROSITE" id="PS51158"/>
    </source>
</evidence>
<dbReference type="InterPro" id="IPR011009">
    <property type="entry name" value="Kinase-like_dom_sf"/>
</dbReference>
<feature type="domain" description="Alpha-type protein kinase" evidence="4">
    <location>
        <begin position="1"/>
        <end position="177"/>
    </location>
</feature>